<dbReference type="ExpressionAtlas" id="A0A0Q3E0V3">
    <property type="expression patterns" value="baseline"/>
</dbReference>
<accession>A0A0Q3E0V3</accession>
<evidence type="ECO:0000313" key="3">
    <source>
        <dbReference type="Proteomes" id="UP000008810"/>
    </source>
</evidence>
<reference evidence="1" key="2">
    <citation type="submission" date="2017-06" db="EMBL/GenBank/DDBJ databases">
        <title>WGS assembly of Brachypodium distachyon.</title>
        <authorList>
            <consortium name="The International Brachypodium Initiative"/>
            <person name="Lucas S."/>
            <person name="Harmon-Smith M."/>
            <person name="Lail K."/>
            <person name="Tice H."/>
            <person name="Grimwood J."/>
            <person name="Bruce D."/>
            <person name="Barry K."/>
            <person name="Shu S."/>
            <person name="Lindquist E."/>
            <person name="Wang M."/>
            <person name="Pitluck S."/>
            <person name="Vogel J.P."/>
            <person name="Garvin D.F."/>
            <person name="Mockler T.C."/>
            <person name="Schmutz J."/>
            <person name="Rokhsar D."/>
            <person name="Bevan M.W."/>
        </authorList>
    </citation>
    <scope>NUCLEOTIDE SEQUENCE</scope>
    <source>
        <strain evidence="1">Bd21</strain>
    </source>
</reference>
<dbReference type="Gramene" id="PNT68527">
    <property type="protein sequence ID" value="PNT68527"/>
    <property type="gene ID" value="BRADI_3g41869v3"/>
</dbReference>
<evidence type="ECO:0000313" key="2">
    <source>
        <dbReference type="EnsemblPlants" id="PNT68527"/>
    </source>
</evidence>
<dbReference type="STRING" id="15368.A0A0Q3E0V3"/>
<dbReference type="OrthoDB" id="26838at2759"/>
<dbReference type="PANTHER" id="PTHR20953:SF14">
    <property type="entry name" value="PROTEIN SEEDLING PLASTID DEVELOPMENT 1"/>
    <property type="match status" value="1"/>
</dbReference>
<protein>
    <submittedName>
        <fullName evidence="1 2">Uncharacterized protein</fullName>
    </submittedName>
</protein>
<dbReference type="EnsemblPlants" id="PNT68527">
    <property type="protein sequence ID" value="PNT68527"/>
    <property type="gene ID" value="BRADI_3g41869v3"/>
</dbReference>
<name>A0A0Q3E0V3_BRADI</name>
<dbReference type="PANTHER" id="PTHR20953">
    <property type="entry name" value="KINASE-RELATED"/>
    <property type="match status" value="1"/>
</dbReference>
<reference evidence="2" key="3">
    <citation type="submission" date="2018-08" db="UniProtKB">
        <authorList>
            <consortium name="EnsemblPlants"/>
        </authorList>
    </citation>
    <scope>IDENTIFICATION</scope>
    <source>
        <strain evidence="2">cv. Bd21</strain>
    </source>
</reference>
<gene>
    <name evidence="2" type="primary">LOC100822410</name>
    <name evidence="1" type="ORF">BRADI_3g41869v3</name>
</gene>
<reference evidence="1 2" key="1">
    <citation type="journal article" date="2010" name="Nature">
        <title>Genome sequencing and analysis of the model grass Brachypodium distachyon.</title>
        <authorList>
            <consortium name="International Brachypodium Initiative"/>
        </authorList>
    </citation>
    <scope>NUCLEOTIDE SEQUENCE [LARGE SCALE GENOMIC DNA]</scope>
    <source>
        <strain evidence="1">Bd21</strain>
        <strain evidence="2">cv. Bd21</strain>
    </source>
</reference>
<dbReference type="AlphaFoldDB" id="A0A0Q3E0V3"/>
<dbReference type="EMBL" id="CM000882">
    <property type="protein sequence ID" value="PNT68527.1"/>
    <property type="molecule type" value="Genomic_DNA"/>
</dbReference>
<dbReference type="RefSeq" id="XP_024316648.1">
    <property type="nucleotide sequence ID" value="XM_024460880.1"/>
</dbReference>
<proteinExistence type="predicted"/>
<sequence>MLIGTAHGERLANIIKNPVLSDLIGGVKTVTLGDEEARARHTLRSILERKAPPAFPFLVELRELTLLGDSSGMNIYVKWSMWTSIKYVSFQLCVNMVKAMRSAGSCETVLPELLREVQLILGKITPKLPSRTVPLRLYPLLFPPSEPPPTPSLLFSRAQPPAVLLPQIRAAMQDATDGDPPPVKIPSRTISPADLLRPSPTNSGLLISLSCSSLHFLCRVACCCEVLQPSPNCSAAG</sequence>
<keyword evidence="3" id="KW-1185">Reference proteome</keyword>
<evidence type="ECO:0000313" key="1">
    <source>
        <dbReference type="EMBL" id="PNT68527.1"/>
    </source>
</evidence>
<dbReference type="Proteomes" id="UP000008810">
    <property type="component" value="Chromosome 3"/>
</dbReference>
<organism evidence="1">
    <name type="scientific">Brachypodium distachyon</name>
    <name type="common">Purple false brome</name>
    <name type="synonym">Trachynia distachya</name>
    <dbReference type="NCBI Taxonomy" id="15368"/>
    <lineage>
        <taxon>Eukaryota</taxon>
        <taxon>Viridiplantae</taxon>
        <taxon>Streptophyta</taxon>
        <taxon>Embryophyta</taxon>
        <taxon>Tracheophyta</taxon>
        <taxon>Spermatophyta</taxon>
        <taxon>Magnoliopsida</taxon>
        <taxon>Liliopsida</taxon>
        <taxon>Poales</taxon>
        <taxon>Poaceae</taxon>
        <taxon>BOP clade</taxon>
        <taxon>Pooideae</taxon>
        <taxon>Stipodae</taxon>
        <taxon>Brachypodieae</taxon>
        <taxon>Brachypodium</taxon>
    </lineage>
</organism>
<dbReference type="GeneID" id="100822410"/>